<dbReference type="RefSeq" id="WP_010984689.1">
    <property type="nucleotide sequence ID" value="NZ_BAABTN010000053.1"/>
</dbReference>
<organism evidence="1 4">
    <name type="scientific">Streptomyces avermitilis</name>
    <dbReference type="NCBI Taxonomy" id="33903"/>
    <lineage>
        <taxon>Bacteria</taxon>
        <taxon>Bacillati</taxon>
        <taxon>Actinomycetota</taxon>
        <taxon>Actinomycetes</taxon>
        <taxon>Kitasatosporales</taxon>
        <taxon>Streptomycetaceae</taxon>
        <taxon>Streptomyces</taxon>
    </lineage>
</organism>
<evidence type="ECO:0000313" key="2">
    <source>
        <dbReference type="EMBL" id="GDY76701.1"/>
    </source>
</evidence>
<dbReference type="Proteomes" id="UP000299211">
    <property type="component" value="Unassembled WGS sequence"/>
</dbReference>
<accession>A0A4D4LQ72</accession>
<reference evidence="1 4" key="2">
    <citation type="submission" date="2019-04" db="EMBL/GenBank/DDBJ databases">
        <title>Draft genome sequences of Streptomyces avermitilis NBRC 14893.</title>
        <authorList>
            <person name="Komaki H."/>
            <person name="Tamura T."/>
            <person name="Hosoyama A."/>
        </authorList>
    </citation>
    <scope>NUCLEOTIDE SEQUENCE [LARGE SCALE GENOMIC DNA]</scope>
    <source>
        <strain evidence="1 4">NBRC 14893</strain>
    </source>
</reference>
<dbReference type="EMBL" id="BJHX01000001">
    <property type="protein sequence ID" value="GDY63165.1"/>
    <property type="molecule type" value="Genomic_DNA"/>
</dbReference>
<protein>
    <submittedName>
        <fullName evidence="1">Uncharacterized protein</fullName>
    </submittedName>
</protein>
<dbReference type="AlphaFoldDB" id="A0A4D4LQ72"/>
<proteinExistence type="predicted"/>
<evidence type="ECO:0000313" key="4">
    <source>
        <dbReference type="Proteomes" id="UP000302139"/>
    </source>
</evidence>
<dbReference type="EMBL" id="BJHY01000001">
    <property type="protein sequence ID" value="GDY76701.1"/>
    <property type="molecule type" value="Genomic_DNA"/>
</dbReference>
<evidence type="ECO:0000313" key="1">
    <source>
        <dbReference type="EMBL" id="GDY63165.1"/>
    </source>
</evidence>
<name>A0A4D4LQ72_STRAX</name>
<evidence type="ECO:0000313" key="3">
    <source>
        <dbReference type="Proteomes" id="UP000299211"/>
    </source>
</evidence>
<dbReference type="OMA" id="DIYREGA"/>
<sequence length="117" mass="12930">MHREFTVPDDHEILDTLGEWPETDEDGSARLLKLSGGEDGDVLLSYDSLSQSVRVRWINPAGEKILDLFREGAIKMSVTATANNTSITLDFSLGECSGEINIQISPRLVITDRILLV</sequence>
<reference evidence="2 3" key="1">
    <citation type="submission" date="2019-04" db="EMBL/GenBank/DDBJ databases">
        <title>Draft genome sequences of Streptomyces avermitilis ATCC 31267.</title>
        <authorList>
            <person name="Komaki H."/>
            <person name="Tamura T."/>
            <person name="Hosoyama A."/>
        </authorList>
    </citation>
    <scope>NUCLEOTIDE SEQUENCE [LARGE SCALE GENOMIC DNA]</scope>
    <source>
        <strain evidence="2 3">ATCC 31267</strain>
    </source>
</reference>
<dbReference type="Proteomes" id="UP000302139">
    <property type="component" value="Unassembled WGS sequence"/>
</dbReference>
<comment type="caution">
    <text evidence="1">The sequence shown here is derived from an EMBL/GenBank/DDBJ whole genome shotgun (WGS) entry which is preliminary data.</text>
</comment>
<dbReference type="GeneID" id="41540334"/>
<gene>
    <name evidence="1" type="ORF">SAV14893_025580</name>
    <name evidence="2" type="ORF">SAV31267_061860</name>
</gene>